<gene>
    <name evidence="1" type="ORF">GPM918_LOCUS18079</name>
    <name evidence="2" type="ORF">SRO942_LOCUS18083</name>
</gene>
<dbReference type="Gene3D" id="3.90.70.80">
    <property type="match status" value="1"/>
</dbReference>
<proteinExistence type="predicted"/>
<dbReference type="AlphaFoldDB" id="A0A814N4X1"/>
<reference evidence="1" key="1">
    <citation type="submission" date="2021-02" db="EMBL/GenBank/DDBJ databases">
        <authorList>
            <person name="Nowell W R."/>
        </authorList>
    </citation>
    <scope>NUCLEOTIDE SEQUENCE</scope>
</reference>
<evidence type="ECO:0000313" key="2">
    <source>
        <dbReference type="EMBL" id="CAF3853086.1"/>
    </source>
</evidence>
<sequence>MMNHTAMVPTTPVSSSEDLLFARWLPSRLDDVSLFESIRLIMNSELQNKDYRNLCSELIEKNSAPVIDDVPREKYCETIKQKDYLGGAIDLDALATHLKIDFRLLIVEDKRVIALASSGSHLNTEEFAYILKLHGCDRVLYHPLVLVKSNSDCVAKFSKYEYSVKYLDQILQSTFVAKIHSSSDGIIPTVTCSNETLEKHSDELAQNNLLQYLIVDDTQVNGIIHEHYLSSHNSLTTPYTDLVIMDMISKATSPFNYNSAFEDRQTNLELKLTTLLEIVKHGKIVNDTVPVDERHVGARYVAELGLDGTDATGAFQCVQSGSHQRSYPGTITPEMEGLHMEAMLCTHDEKEHPFGILAEHAKKDTHDEVVIQPHPDVNARFGDPKPGEIKIKQLCKNGGEVIEIPFTGGTIAKTDFEVILNDRRLRNIDFKIPNKTITFKSPAQTEPEQKSLHIVVRKENSYESVMQKGVIYDVALDVNIPYV</sequence>
<accession>A0A814N4X1</accession>
<evidence type="ECO:0000313" key="1">
    <source>
        <dbReference type="EMBL" id="CAF1087423.1"/>
    </source>
</evidence>
<dbReference type="EMBL" id="CAJOBC010005133">
    <property type="protein sequence ID" value="CAF3853086.1"/>
    <property type="molecule type" value="Genomic_DNA"/>
</dbReference>
<dbReference type="Proteomes" id="UP000663829">
    <property type="component" value="Unassembled WGS sequence"/>
</dbReference>
<dbReference type="Proteomes" id="UP000681722">
    <property type="component" value="Unassembled WGS sequence"/>
</dbReference>
<comment type="caution">
    <text evidence="1">The sequence shown here is derived from an EMBL/GenBank/DDBJ whole genome shotgun (WGS) entry which is preliminary data.</text>
</comment>
<protein>
    <submittedName>
        <fullName evidence="1">Uncharacterized protein</fullName>
    </submittedName>
</protein>
<keyword evidence="3" id="KW-1185">Reference proteome</keyword>
<organism evidence="1 3">
    <name type="scientific">Didymodactylos carnosus</name>
    <dbReference type="NCBI Taxonomy" id="1234261"/>
    <lineage>
        <taxon>Eukaryota</taxon>
        <taxon>Metazoa</taxon>
        <taxon>Spiralia</taxon>
        <taxon>Gnathifera</taxon>
        <taxon>Rotifera</taxon>
        <taxon>Eurotatoria</taxon>
        <taxon>Bdelloidea</taxon>
        <taxon>Philodinida</taxon>
        <taxon>Philodinidae</taxon>
        <taxon>Didymodactylos</taxon>
    </lineage>
</organism>
<evidence type="ECO:0000313" key="3">
    <source>
        <dbReference type="Proteomes" id="UP000663829"/>
    </source>
</evidence>
<dbReference type="EMBL" id="CAJNOQ010005132">
    <property type="protein sequence ID" value="CAF1087423.1"/>
    <property type="molecule type" value="Genomic_DNA"/>
</dbReference>
<name>A0A814N4X1_9BILA</name>